<dbReference type="InParanoid" id="A2G0I4"/>
<dbReference type="Gene3D" id="3.80.10.10">
    <property type="entry name" value="Ribonuclease Inhibitor"/>
    <property type="match status" value="3"/>
</dbReference>
<dbReference type="Pfam" id="PF13306">
    <property type="entry name" value="LRR_5"/>
    <property type="match status" value="3"/>
</dbReference>
<keyword evidence="1" id="KW-1133">Transmembrane helix</keyword>
<dbReference type="RefSeq" id="XP_001302271.1">
    <property type="nucleotide sequence ID" value="XM_001302270.1"/>
</dbReference>
<dbReference type="SMR" id="A2G0I4"/>
<keyword evidence="3" id="KW-1185">Reference proteome</keyword>
<keyword evidence="1" id="KW-0472">Membrane</keyword>
<gene>
    <name evidence="2" type="ORF">TVAG_574770</name>
</gene>
<dbReference type="PANTHER" id="PTHR45661">
    <property type="entry name" value="SURFACE ANTIGEN"/>
    <property type="match status" value="1"/>
</dbReference>
<name>A2G0I4_TRIV3</name>
<dbReference type="VEuPathDB" id="TrichDB:TVAG_574770"/>
<organism evidence="2 3">
    <name type="scientific">Trichomonas vaginalis (strain ATCC PRA-98 / G3)</name>
    <dbReference type="NCBI Taxonomy" id="412133"/>
    <lineage>
        <taxon>Eukaryota</taxon>
        <taxon>Metamonada</taxon>
        <taxon>Parabasalia</taxon>
        <taxon>Trichomonadida</taxon>
        <taxon>Trichomonadidae</taxon>
        <taxon>Trichomonas</taxon>
    </lineage>
</organism>
<accession>A2G0I4</accession>
<reference evidence="2" key="1">
    <citation type="submission" date="2006-10" db="EMBL/GenBank/DDBJ databases">
        <authorList>
            <person name="Amadeo P."/>
            <person name="Zhao Q."/>
            <person name="Wortman J."/>
            <person name="Fraser-Liggett C."/>
            <person name="Carlton J."/>
        </authorList>
    </citation>
    <scope>NUCLEOTIDE SEQUENCE</scope>
    <source>
        <strain evidence="2">G3</strain>
    </source>
</reference>
<dbReference type="EMBL" id="DS114209">
    <property type="protein sequence ID" value="EAX89341.1"/>
    <property type="molecule type" value="Genomic_DNA"/>
</dbReference>
<protein>
    <submittedName>
        <fullName evidence="2">Surface antigen BspA-like</fullName>
    </submittedName>
</protein>
<evidence type="ECO:0000313" key="2">
    <source>
        <dbReference type="EMBL" id="EAX89341.1"/>
    </source>
</evidence>
<dbReference type="OrthoDB" id="2015831at2759"/>
<dbReference type="InterPro" id="IPR032675">
    <property type="entry name" value="LRR_dom_sf"/>
</dbReference>
<dbReference type="Proteomes" id="UP000001542">
    <property type="component" value="Unassembled WGS sequence"/>
</dbReference>
<keyword evidence="1" id="KW-0812">Transmembrane</keyword>
<dbReference type="AlphaFoldDB" id="A2G0I4"/>
<sequence>MKATLLISNLLSRTITLNSYAANSNLIIIDNPNDFSLADEINSKIISQNINSILIQSGVSSIPLSSSFAPFTNVKTIFLTSNSLTGIPESTFASCGLLEECILSTTITTVGGNAFAFCHNLKSINLKSVQNIGIKAFFECHSLKTIELNVVINLNNYCFKNCYSLSNVTGLTGHRSTLGYKVFHNCWNLSTLRIHNQLALANENYQPFIYSGLKEITIDSGVNFLFTGCKYLQKVTFSDSCPLTQLKSHIFEDCSQLSVVTLCASITSLESYVFVNTNITSLNLFNVISMKPYSLYNTGIKEITINKNINPSFKNYVDPTTSDLDSLDPKFFDDKNIDDYSSNKFGCICNEKNLKKVILGSDVTEFTMSLFINVSISQFQLMSTNNFVIENQMLYNSDKTSLISKFNDTKTENYEIPNSIPSVKPFSFISCTNIKTITIPDTLTNQDYLCAGMINLQTAKFTSSQISKIPNGFFYLCHKLSSIVIPESSSISEIGDLSFAYCFSLVNLMKNDLTKLGKGSFVCCVKLSQISSEKITEIPDFCFMGITDTTKFNLPKSQSIGYCSFYKSDLTKFDCPEQLLIIKDLAFMNSMKLETINFNSKLTSLGSQSFDSCSLKEVLIVESIKWISNTCFENNPDISFKFDENSIFGADNKCFYYKNNGYLLFTYGDQTGKFEISDNVKYLDNNGLRFKTMQSSSDEGGFLINAGVTTLVVHHNVVSFNTDLTNFPYITTLCFDSFAMSDTKSNSLSTLNFYNPSLDYYELAFPTSPTAATVIYSDCVDNVDKTIDPNRYIKSDGKYDEECNSSYPDAYIKTEGKLTTISEDNAILQLNGYIISFEEPKSYRLSSIDIILICFVSVLSVILIITFVLISIL</sequence>
<dbReference type="KEGG" id="tva:4747006"/>
<evidence type="ECO:0000313" key="3">
    <source>
        <dbReference type="Proteomes" id="UP000001542"/>
    </source>
</evidence>
<dbReference type="InterPro" id="IPR026906">
    <property type="entry name" value="LRR_5"/>
</dbReference>
<feature type="transmembrane region" description="Helical" evidence="1">
    <location>
        <begin position="850"/>
        <end position="872"/>
    </location>
</feature>
<dbReference type="VEuPathDB" id="TrichDB:TVAGG3_0791640"/>
<dbReference type="PANTHER" id="PTHR45661:SF3">
    <property type="entry name" value="IG-LIKE DOMAIN-CONTAINING PROTEIN"/>
    <property type="match status" value="1"/>
</dbReference>
<evidence type="ECO:0000256" key="1">
    <source>
        <dbReference type="SAM" id="Phobius"/>
    </source>
</evidence>
<dbReference type="InterPro" id="IPR053139">
    <property type="entry name" value="Surface_bspA-like"/>
</dbReference>
<proteinExistence type="predicted"/>
<dbReference type="SUPFAM" id="SSF52058">
    <property type="entry name" value="L domain-like"/>
    <property type="match status" value="3"/>
</dbReference>
<reference evidence="2" key="2">
    <citation type="journal article" date="2007" name="Science">
        <title>Draft genome sequence of the sexually transmitted pathogen Trichomonas vaginalis.</title>
        <authorList>
            <person name="Carlton J.M."/>
            <person name="Hirt R.P."/>
            <person name="Silva J.C."/>
            <person name="Delcher A.L."/>
            <person name="Schatz M."/>
            <person name="Zhao Q."/>
            <person name="Wortman J.R."/>
            <person name="Bidwell S.L."/>
            <person name="Alsmark U.C.M."/>
            <person name="Besteiro S."/>
            <person name="Sicheritz-Ponten T."/>
            <person name="Noel C.J."/>
            <person name="Dacks J.B."/>
            <person name="Foster P.G."/>
            <person name="Simillion C."/>
            <person name="Van de Peer Y."/>
            <person name="Miranda-Saavedra D."/>
            <person name="Barton G.J."/>
            <person name="Westrop G.D."/>
            <person name="Mueller S."/>
            <person name="Dessi D."/>
            <person name="Fiori P.L."/>
            <person name="Ren Q."/>
            <person name="Paulsen I."/>
            <person name="Zhang H."/>
            <person name="Bastida-Corcuera F.D."/>
            <person name="Simoes-Barbosa A."/>
            <person name="Brown M.T."/>
            <person name="Hayes R.D."/>
            <person name="Mukherjee M."/>
            <person name="Okumura C.Y."/>
            <person name="Schneider R."/>
            <person name="Smith A.J."/>
            <person name="Vanacova S."/>
            <person name="Villalvazo M."/>
            <person name="Haas B.J."/>
            <person name="Pertea M."/>
            <person name="Feldblyum T.V."/>
            <person name="Utterback T.R."/>
            <person name="Shu C.L."/>
            <person name="Osoegawa K."/>
            <person name="de Jong P.J."/>
            <person name="Hrdy I."/>
            <person name="Horvathova L."/>
            <person name="Zubacova Z."/>
            <person name="Dolezal P."/>
            <person name="Malik S.B."/>
            <person name="Logsdon J.M. Jr."/>
            <person name="Henze K."/>
            <person name="Gupta A."/>
            <person name="Wang C.C."/>
            <person name="Dunne R.L."/>
            <person name="Upcroft J.A."/>
            <person name="Upcroft P."/>
            <person name="White O."/>
            <person name="Salzberg S.L."/>
            <person name="Tang P."/>
            <person name="Chiu C.-H."/>
            <person name="Lee Y.-S."/>
            <person name="Embley T.M."/>
            <person name="Coombs G.H."/>
            <person name="Mottram J.C."/>
            <person name="Tachezy J."/>
            <person name="Fraser-Liggett C.M."/>
            <person name="Johnson P.J."/>
        </authorList>
    </citation>
    <scope>NUCLEOTIDE SEQUENCE [LARGE SCALE GENOMIC DNA]</scope>
    <source>
        <strain evidence="2">G3</strain>
    </source>
</reference>